<dbReference type="Pfam" id="PF00431">
    <property type="entry name" value="CUB"/>
    <property type="match status" value="3"/>
</dbReference>
<feature type="domain" description="CUB" evidence="6">
    <location>
        <begin position="506"/>
        <end position="614"/>
    </location>
</feature>
<sequence length="787" mass="85506">SGMNLPSPVISSKNWLRLHFTSDSNHRRKGFNAQFQGRKQEAGSRPLWAGPGCCSVVLGARKGEHTPRSTSFCLSAGEVVGISSVGIILCCCHSFPSCSSAIQLGDMVKPLCPQDMVLAEAGPLCCGVNTPVETGAAPVLEAAVRDQVQLLNWQRGMAQKIWLSGVCPPFFSIALGSGTGRTTQRKWPPSCLCPRGFMDVTCGEHPPSCLCPSSHGIKFNNELSSLCLLVFSVKKAIELKSRGVKMLPSKDSNHKNSVLTQGGDAIASDACPDPGIPENGKRVGSDFRVGASVQFSCEDNYVLQGSKSITCQRVTDTLAAWSDHRPICRARTCGSNLRGPSGIITSPNYPVQYEDNAHCVWVITTTDPEKVIKLAFEEFELERGYDTLTVGDAGKVGDTRTVLYVLTGSSVPDLIVSMSNQMWLHLQSDDSIGSPGFKAVYQEIEKGGCGDPGIPSYGKRTGSSFLHGDTLTFECQAAFELVGERTITCQQNNQWSGNKPSCVFSCFFNFTTPSGIILSPNYPEEYGNNMNCVWLIISEPGSRIHLIFNDFDVEPQFDYLTVKDDGISDLPPLGTFSGNEVPSQLASSGHIVRLEFQSDHSTTGRGFNITYTTFGQNECHDPGIPINGRRFGDRFLLGSSVSFHCDDGFVKTQGSESITCIMQDGNVVWSSTVPRCEAPCGGHLTASSGVILPPGWPGYYKDSLNCEWVIEARPGHSIKITFDRFQTEVNYDTLEVRDGPANSSPLIGEYHGTQAPQFLISTGNYMYLLFTTDNSRSSVGFLIHYES</sequence>
<dbReference type="Gene3D" id="2.10.70.10">
    <property type="entry name" value="Complement Module, domain 1"/>
    <property type="match status" value="3"/>
</dbReference>
<dbReference type="Pfam" id="PF00084">
    <property type="entry name" value="Sushi"/>
    <property type="match status" value="3"/>
</dbReference>
<feature type="disulfide bond" evidence="5">
    <location>
        <begin position="475"/>
        <end position="502"/>
    </location>
</feature>
<accession>A0A7K9PR64</accession>
<feature type="domain" description="CUB" evidence="6">
    <location>
        <begin position="680"/>
        <end position="787"/>
    </location>
</feature>
<evidence type="ECO:0000256" key="2">
    <source>
        <dbReference type="ARBA" id="ARBA00022729"/>
    </source>
</evidence>
<dbReference type="InterPro" id="IPR035914">
    <property type="entry name" value="Sperma_CUB_dom_sf"/>
</dbReference>
<dbReference type="CDD" id="cd00033">
    <property type="entry name" value="CCP"/>
    <property type="match status" value="3"/>
</dbReference>
<dbReference type="InterPro" id="IPR000859">
    <property type="entry name" value="CUB_dom"/>
</dbReference>
<evidence type="ECO:0000256" key="4">
    <source>
        <dbReference type="ARBA" id="ARBA00023157"/>
    </source>
</evidence>
<dbReference type="FunFam" id="2.10.70.10:FF:000047">
    <property type="entry name" value="CUB and Sushi multiple domains 3"/>
    <property type="match status" value="1"/>
</dbReference>
<keyword evidence="3" id="KW-0677">Repeat</keyword>
<feature type="domain" description="CUB" evidence="6">
    <location>
        <begin position="333"/>
        <end position="444"/>
    </location>
</feature>
<keyword evidence="4 5" id="KW-1015">Disulfide bond</keyword>
<name>A0A7K9PR64_9CORV</name>
<dbReference type="SUPFAM" id="SSF57535">
    <property type="entry name" value="Complement control module/SCR domain"/>
    <property type="match status" value="3"/>
</dbReference>
<evidence type="ECO:0000256" key="3">
    <source>
        <dbReference type="ARBA" id="ARBA00022737"/>
    </source>
</evidence>
<protein>
    <submittedName>
        <fullName evidence="8">CSMD1 protein</fullName>
    </submittedName>
</protein>
<keyword evidence="1 5" id="KW-0768">Sushi</keyword>
<feature type="domain" description="Sushi" evidence="7">
    <location>
        <begin position="269"/>
        <end position="330"/>
    </location>
</feature>
<dbReference type="InterPro" id="IPR000436">
    <property type="entry name" value="Sushi_SCR_CCP_dom"/>
</dbReference>
<dbReference type="FunFam" id="2.60.120.290:FF:000001">
    <property type="entry name" value="CUB and sushi domain-containing protein 3 isoform X1"/>
    <property type="match status" value="3"/>
</dbReference>
<dbReference type="AlphaFoldDB" id="A0A7K9PR64"/>
<dbReference type="Proteomes" id="UP000570547">
    <property type="component" value="Unassembled WGS sequence"/>
</dbReference>
<dbReference type="SMART" id="SM00032">
    <property type="entry name" value="CCP"/>
    <property type="match status" value="3"/>
</dbReference>
<evidence type="ECO:0000259" key="6">
    <source>
        <dbReference type="PROSITE" id="PS01180"/>
    </source>
</evidence>
<evidence type="ECO:0000313" key="8">
    <source>
        <dbReference type="EMBL" id="NXI01326.1"/>
    </source>
</evidence>
<evidence type="ECO:0000256" key="5">
    <source>
        <dbReference type="PROSITE-ProRule" id="PRU00302"/>
    </source>
</evidence>
<reference evidence="8 9" key="1">
    <citation type="submission" date="2019-09" db="EMBL/GenBank/DDBJ databases">
        <title>Bird 10,000 Genomes (B10K) Project - Family phase.</title>
        <authorList>
            <person name="Zhang G."/>
        </authorList>
    </citation>
    <scope>NUCLEOTIDE SEQUENCE [LARGE SCALE GENOMIC DNA]</scope>
    <source>
        <strain evidence="8">B10K-DU-001-28</strain>
        <tissue evidence="8">Muscle</tissue>
    </source>
</reference>
<dbReference type="CDD" id="cd00041">
    <property type="entry name" value="CUB"/>
    <property type="match status" value="3"/>
</dbReference>
<proteinExistence type="predicted"/>
<dbReference type="PROSITE" id="PS50923">
    <property type="entry name" value="SUSHI"/>
    <property type="match status" value="3"/>
</dbReference>
<dbReference type="EMBL" id="VWZT01010545">
    <property type="protein sequence ID" value="NXI01326.1"/>
    <property type="molecule type" value="Genomic_DNA"/>
</dbReference>
<keyword evidence="9" id="KW-1185">Reference proteome</keyword>
<dbReference type="PROSITE" id="PS01180">
    <property type="entry name" value="CUB"/>
    <property type="match status" value="3"/>
</dbReference>
<gene>
    <name evidence="8" type="primary">Csmd1_1</name>
    <name evidence="8" type="ORF">PACPHI_R01277</name>
</gene>
<feature type="domain" description="Sushi" evidence="7">
    <location>
        <begin position="447"/>
        <end position="504"/>
    </location>
</feature>
<dbReference type="FunFam" id="2.10.70.10:FF:000002">
    <property type="entry name" value="CUB and Sushi multiple domains 3"/>
    <property type="match status" value="2"/>
</dbReference>
<evidence type="ECO:0000256" key="1">
    <source>
        <dbReference type="ARBA" id="ARBA00022659"/>
    </source>
</evidence>
<dbReference type="SUPFAM" id="SSF49854">
    <property type="entry name" value="Spermadhesin, CUB domain"/>
    <property type="match status" value="4"/>
</dbReference>
<feature type="domain" description="Sushi" evidence="7">
    <location>
        <begin position="617"/>
        <end position="678"/>
    </location>
</feature>
<keyword evidence="2" id="KW-0732">Signal</keyword>
<evidence type="ECO:0000259" key="7">
    <source>
        <dbReference type="PROSITE" id="PS50923"/>
    </source>
</evidence>
<dbReference type="SMART" id="SM00042">
    <property type="entry name" value="CUB"/>
    <property type="match status" value="3"/>
</dbReference>
<dbReference type="PANTHER" id="PTHR45656:SF4">
    <property type="entry name" value="PROTEIN CBR-CLEC-78"/>
    <property type="match status" value="1"/>
</dbReference>
<organism evidence="8 9">
    <name type="scientific">Pachycephala philippinensis</name>
    <name type="common">yellow-belllied whistler</name>
    <dbReference type="NCBI Taxonomy" id="449367"/>
    <lineage>
        <taxon>Eukaryota</taxon>
        <taxon>Metazoa</taxon>
        <taxon>Chordata</taxon>
        <taxon>Craniata</taxon>
        <taxon>Vertebrata</taxon>
        <taxon>Euteleostomi</taxon>
        <taxon>Archelosauria</taxon>
        <taxon>Archosauria</taxon>
        <taxon>Dinosauria</taxon>
        <taxon>Saurischia</taxon>
        <taxon>Theropoda</taxon>
        <taxon>Coelurosauria</taxon>
        <taxon>Aves</taxon>
        <taxon>Neognathae</taxon>
        <taxon>Neoaves</taxon>
        <taxon>Telluraves</taxon>
        <taxon>Australaves</taxon>
        <taxon>Passeriformes</taxon>
        <taxon>Corvoidea</taxon>
        <taxon>Pachycephalidae</taxon>
        <taxon>Pachycephala</taxon>
    </lineage>
</organism>
<dbReference type="InterPro" id="IPR035976">
    <property type="entry name" value="Sushi/SCR/CCP_sf"/>
</dbReference>
<dbReference type="Gene3D" id="2.60.120.290">
    <property type="entry name" value="Spermadhesin, CUB domain"/>
    <property type="match status" value="4"/>
</dbReference>
<comment type="caution">
    <text evidence="8">The sequence shown here is derived from an EMBL/GenBank/DDBJ whole genome shotgun (WGS) entry which is preliminary data.</text>
</comment>
<evidence type="ECO:0000313" key="9">
    <source>
        <dbReference type="Proteomes" id="UP000570547"/>
    </source>
</evidence>
<dbReference type="InterPro" id="IPR051277">
    <property type="entry name" value="SEZ6_CSMD_C4BPB_Regulators"/>
</dbReference>
<comment type="caution">
    <text evidence="5">Lacks conserved residue(s) required for the propagation of feature annotation.</text>
</comment>
<feature type="non-terminal residue" evidence="8">
    <location>
        <position position="1"/>
    </location>
</feature>
<dbReference type="PANTHER" id="PTHR45656">
    <property type="entry name" value="PROTEIN CBR-CLEC-78"/>
    <property type="match status" value="1"/>
</dbReference>
<feature type="non-terminal residue" evidence="8">
    <location>
        <position position="787"/>
    </location>
</feature>